<reference evidence="2" key="1">
    <citation type="submission" date="2013-04" db="EMBL/GenBank/DDBJ databases">
        <title>Comparative Genomics of Relapsing Fever Spirochetes.</title>
        <authorList>
            <person name="Schwan T.G."/>
            <person name="Raffel S.J."/>
            <person name="Porcella S.F."/>
            <person name="Martens C.A."/>
            <person name="Bruno D.P."/>
            <person name="Ricklefs S.M."/>
            <person name="Barbian K.B."/>
        </authorList>
    </citation>
    <scope>NUCLEOTIDE SEQUENCE</scope>
    <source>
        <strain evidence="2">MTW</strain>
        <plasmid evidence="2">unnamed</plasmid>
    </source>
</reference>
<proteinExistence type="predicted"/>
<feature type="non-terminal residue" evidence="2">
    <location>
        <position position="1"/>
    </location>
</feature>
<evidence type="ECO:0000313" key="2">
    <source>
        <dbReference type="EMBL" id="AHH14724.1"/>
    </source>
</evidence>
<gene>
    <name evidence="2" type="ORF">BHW_0012901</name>
</gene>
<protein>
    <submittedName>
        <fullName evidence="2">Variable major protein</fullName>
    </submittedName>
</protein>
<name>W5T6C8_BORHE</name>
<organism evidence="2">
    <name type="scientific">Borrelia hermsii MTW</name>
    <dbReference type="NCBI Taxonomy" id="1313291"/>
    <lineage>
        <taxon>Bacteria</taxon>
        <taxon>Pseudomonadati</taxon>
        <taxon>Spirochaetota</taxon>
        <taxon>Spirochaetia</taxon>
        <taxon>Spirochaetales</taxon>
        <taxon>Borreliaceae</taxon>
        <taxon>Borrelia</taxon>
    </lineage>
</organism>
<feature type="region of interest" description="Disordered" evidence="1">
    <location>
        <begin position="25"/>
        <end position="46"/>
    </location>
</feature>
<geneLocation type="plasmid" evidence="2">
    <name>unnamed</name>
</geneLocation>
<sequence>DFIIRKTVSSNLDKIKETVKGIKYSESTGEATESDTAQPTTNQSSN</sequence>
<dbReference type="EMBL" id="CP005694">
    <property type="protein sequence ID" value="AHH14724.1"/>
    <property type="molecule type" value="Genomic_DNA"/>
</dbReference>
<dbReference type="AlphaFoldDB" id="W5T6C8"/>
<dbReference type="HOGENOM" id="CLU_3176794_0_0_12"/>
<keyword evidence="2" id="KW-0614">Plasmid</keyword>
<evidence type="ECO:0000256" key="1">
    <source>
        <dbReference type="SAM" id="MobiDB-lite"/>
    </source>
</evidence>
<accession>W5T6C8</accession>